<protein>
    <submittedName>
        <fullName evidence="3">15027_t:CDS:1</fullName>
    </submittedName>
</protein>
<dbReference type="InterPro" id="IPR015403">
    <property type="entry name" value="Mon2/Sec7/BIG1-like_HDS"/>
</dbReference>
<feature type="non-terminal residue" evidence="3">
    <location>
        <position position="1"/>
    </location>
</feature>
<evidence type="ECO:0000259" key="2">
    <source>
        <dbReference type="Pfam" id="PF20252"/>
    </source>
</evidence>
<dbReference type="PANTHER" id="PTHR10663:SF375">
    <property type="entry name" value="LD29171P"/>
    <property type="match status" value="1"/>
</dbReference>
<dbReference type="Pfam" id="PF20252">
    <property type="entry name" value="BIG2_C"/>
    <property type="match status" value="1"/>
</dbReference>
<feature type="domain" description="Sec7/BIG1-like C-terminal" evidence="2">
    <location>
        <begin position="452"/>
        <end position="631"/>
    </location>
</feature>
<sequence>ISYYNMGRIRMEWSNVWAILGEHFNQVGCHPNINIGFFAIDSLRQLAMQFLAKEELPHFKFQKDFLRPFEYILINNSNISIKDMQMIQAKSHNIKSGWKSLFGVFSAAAREDNESIVVMAFDLVRSLIKDQFDDVVSNSNYPDLMVCLTEFSKNKRFQKTSLQAIELICASIPKMLDYPQYRIHEPVNGSNGVEGVASNNKVITNDDPSFKFWYPLLFGFHDVIMNGEDLEVRTRALNSMFDTLKKFGFTYSLEFWGAICRQILFPIFGILRSRSDISKFSSHEDMSVWLSTTMIQALRNMIDLFTHYFDTLEVMIDGILDLLGCCIIQENDTLARIGCSCLQQLIVDNVKKLDYDHWGKISSKLVQLFESTTPYNLLDEERRFIEAANGLNGMYSGQNGSSVNGFVSEVDLNTRSMIEDSYIDSEHSTTATIQPNEQRAQEFNQIIIKCLLQLLLIDVVNELLNNESVYESIPSVHLLITGECLEKSYLFARKFNEDKSLRIALWKIGFMKQLPNLLKQESSSASCYLSLLVRMYQDDSAERKEKRDMIEQKLLPLSLQICKHYNSLDHESQSRNINAWTPVVISVLNAYVNFNNDDLLRFLPDFYPEAIDLLSHDIPTAGLRLALRDLFMRVALLHNLIPASNRDRDTSDTQSYNSLDY</sequence>
<comment type="caution">
    <text evidence="3">The sequence shown here is derived from an EMBL/GenBank/DDBJ whole genome shotgun (WGS) entry which is preliminary data.</text>
</comment>
<reference evidence="3" key="1">
    <citation type="submission" date="2021-06" db="EMBL/GenBank/DDBJ databases">
        <authorList>
            <person name="Kallberg Y."/>
            <person name="Tangrot J."/>
            <person name="Rosling A."/>
        </authorList>
    </citation>
    <scope>NUCLEOTIDE SEQUENCE</scope>
    <source>
        <strain evidence="3">CL551</strain>
    </source>
</reference>
<dbReference type="InterPro" id="IPR016024">
    <property type="entry name" value="ARM-type_fold"/>
</dbReference>
<name>A0A9N9BUP5_9GLOM</name>
<dbReference type="PANTHER" id="PTHR10663">
    <property type="entry name" value="GUANYL-NUCLEOTIDE EXCHANGE FACTOR"/>
    <property type="match status" value="1"/>
</dbReference>
<dbReference type="Proteomes" id="UP000789342">
    <property type="component" value="Unassembled WGS sequence"/>
</dbReference>
<dbReference type="SUPFAM" id="SSF48371">
    <property type="entry name" value="ARM repeat"/>
    <property type="match status" value="1"/>
</dbReference>
<dbReference type="EMBL" id="CAJVPV010004783">
    <property type="protein sequence ID" value="CAG8578814.1"/>
    <property type="molecule type" value="Genomic_DNA"/>
</dbReference>
<evidence type="ECO:0000313" key="4">
    <source>
        <dbReference type="Proteomes" id="UP000789342"/>
    </source>
</evidence>
<accession>A0A9N9BUP5</accession>
<dbReference type="AlphaFoldDB" id="A0A9N9BUP5"/>
<proteinExistence type="predicted"/>
<dbReference type="OrthoDB" id="18431at2759"/>
<evidence type="ECO:0000259" key="1">
    <source>
        <dbReference type="Pfam" id="PF09324"/>
    </source>
</evidence>
<dbReference type="Pfam" id="PF09324">
    <property type="entry name" value="Sec7-like_HDS"/>
    <property type="match status" value="1"/>
</dbReference>
<feature type="domain" description="Mon2/Sec7/BIG1-like HDS" evidence="1">
    <location>
        <begin position="49"/>
        <end position="125"/>
    </location>
</feature>
<organism evidence="3 4">
    <name type="scientific">Acaulospora morrowiae</name>
    <dbReference type="NCBI Taxonomy" id="94023"/>
    <lineage>
        <taxon>Eukaryota</taxon>
        <taxon>Fungi</taxon>
        <taxon>Fungi incertae sedis</taxon>
        <taxon>Mucoromycota</taxon>
        <taxon>Glomeromycotina</taxon>
        <taxon>Glomeromycetes</taxon>
        <taxon>Diversisporales</taxon>
        <taxon>Acaulosporaceae</taxon>
        <taxon>Acaulospora</taxon>
    </lineage>
</organism>
<dbReference type="InterPro" id="IPR046455">
    <property type="entry name" value="Sec7/BIG1-like_C"/>
</dbReference>
<gene>
    <name evidence="3" type="ORF">AMORRO_LOCUS6810</name>
</gene>
<evidence type="ECO:0000313" key="3">
    <source>
        <dbReference type="EMBL" id="CAG8578814.1"/>
    </source>
</evidence>
<keyword evidence="4" id="KW-1185">Reference proteome</keyword>